<dbReference type="SUPFAM" id="SSF160574">
    <property type="entry name" value="BT0923-like"/>
    <property type="match status" value="1"/>
</dbReference>
<evidence type="ECO:0000313" key="2">
    <source>
        <dbReference type="Proteomes" id="UP001497602"/>
    </source>
</evidence>
<comment type="caution">
    <text evidence="1">The sequence shown here is derived from an EMBL/GenBank/DDBJ whole genome shotgun (WGS) entry which is preliminary data.</text>
</comment>
<organism evidence="1 2">
    <name type="scientific">Tenacibaculum vairaonense</name>
    <dbReference type="NCBI Taxonomy" id="3137860"/>
    <lineage>
        <taxon>Bacteria</taxon>
        <taxon>Pseudomonadati</taxon>
        <taxon>Bacteroidota</taxon>
        <taxon>Flavobacteriia</taxon>
        <taxon>Flavobacteriales</taxon>
        <taxon>Flavobacteriaceae</taxon>
        <taxon>Tenacibaculum</taxon>
    </lineage>
</organism>
<reference evidence="1 2" key="1">
    <citation type="submission" date="2024-05" db="EMBL/GenBank/DDBJ databases">
        <authorList>
            <person name="Duchaud E."/>
        </authorList>
    </citation>
    <scope>NUCLEOTIDE SEQUENCE [LARGE SCALE GENOMIC DNA]</scope>
    <source>
        <strain evidence="1">Ena-SAMPLE-TAB-13-05-2024-13:56:06:370-140305</strain>
    </source>
</reference>
<evidence type="ECO:0000313" key="1">
    <source>
        <dbReference type="EMBL" id="CAL2106469.1"/>
    </source>
</evidence>
<sequence>MKKVILATVILAGTVSNYATNINKLPIHKIVHVNQSQNFIEISLDKLPEAVISALQKEYPQASISKAFINKKEQYKLELIIKKELKVVYADKNGKWLNEEEINK</sequence>
<dbReference type="EMBL" id="CAXJRC010000014">
    <property type="protein sequence ID" value="CAL2106469.1"/>
    <property type="molecule type" value="Genomic_DNA"/>
</dbReference>
<evidence type="ECO:0008006" key="3">
    <source>
        <dbReference type="Google" id="ProtNLM"/>
    </source>
</evidence>
<name>A0ABP1FDT2_9FLAO</name>
<gene>
    <name evidence="1" type="ORF">T190115A13A_220046</name>
</gene>
<accession>A0ABP1FDT2</accession>
<dbReference type="Proteomes" id="UP001497602">
    <property type="component" value="Unassembled WGS sequence"/>
</dbReference>
<proteinExistence type="predicted"/>
<keyword evidence="2" id="KW-1185">Reference proteome</keyword>
<dbReference type="RefSeq" id="WP_348738241.1">
    <property type="nucleotide sequence ID" value="NZ_CAXJRC010000014.1"/>
</dbReference>
<protein>
    <recommendedName>
        <fullName evidence="3">Beta-lactamase-inhibitor-like PepSY-like domain-containing protein</fullName>
    </recommendedName>
</protein>